<evidence type="ECO:0000256" key="1">
    <source>
        <dbReference type="PROSITE-ProRule" id="PRU00176"/>
    </source>
</evidence>
<dbReference type="InterPro" id="IPR012677">
    <property type="entry name" value="Nucleotide-bd_a/b_plait_sf"/>
</dbReference>
<accession>A0A2H6KFI6</accession>
<organism evidence="4 5">
    <name type="scientific">Babesia ovata</name>
    <dbReference type="NCBI Taxonomy" id="189622"/>
    <lineage>
        <taxon>Eukaryota</taxon>
        <taxon>Sar</taxon>
        <taxon>Alveolata</taxon>
        <taxon>Apicomplexa</taxon>
        <taxon>Aconoidasida</taxon>
        <taxon>Piroplasmida</taxon>
        <taxon>Babesiidae</taxon>
        <taxon>Babesia</taxon>
    </lineage>
</organism>
<dbReference type="GO" id="GO:0003723">
    <property type="term" value="F:RNA binding"/>
    <property type="evidence" value="ECO:0007669"/>
    <property type="project" value="UniProtKB-UniRule"/>
</dbReference>
<feature type="domain" description="RRM" evidence="3">
    <location>
        <begin position="9"/>
        <end position="87"/>
    </location>
</feature>
<dbReference type="SMART" id="SM00360">
    <property type="entry name" value="RRM"/>
    <property type="match status" value="1"/>
</dbReference>
<proteinExistence type="predicted"/>
<dbReference type="Pfam" id="PF00076">
    <property type="entry name" value="RRM_1"/>
    <property type="match status" value="1"/>
</dbReference>
<dbReference type="PROSITE" id="PS50102">
    <property type="entry name" value="RRM"/>
    <property type="match status" value="1"/>
</dbReference>
<sequence>MEGDKAPGYSLILRNLRYTTTTNIVREAFERFGKIRDVYLPLDFVTKRPRGFGFVEFSREADAMEAVKVMDNTDLDGNVITCCMAQDRRKSPNSMRRAYSHVRPGRRHDFSPPNARSGHRQYYYSGMRSRSRSPGARYSRRSPSYDRSYPPMRDEHSYYYRRDHDRSPQRYQRHYAPHNREHRDHRPEYLERDSRRYPARPQNVDYPRHVHERRRSPLRDLEP</sequence>
<evidence type="ECO:0000256" key="2">
    <source>
        <dbReference type="SAM" id="MobiDB-lite"/>
    </source>
</evidence>
<dbReference type="RefSeq" id="XP_028868001.1">
    <property type="nucleotide sequence ID" value="XM_029012168.1"/>
</dbReference>
<feature type="compositionally biased region" description="Basic and acidic residues" evidence="2">
    <location>
        <begin position="178"/>
        <end position="196"/>
    </location>
</feature>
<protein>
    <submittedName>
        <fullName evidence="4">RNA recognition motif-containing protein</fullName>
    </submittedName>
</protein>
<dbReference type="Gene3D" id="3.30.70.330">
    <property type="match status" value="1"/>
</dbReference>
<dbReference type="VEuPathDB" id="PiroplasmaDB:BOVATA_032510"/>
<dbReference type="InterPro" id="IPR035979">
    <property type="entry name" value="RBD_domain_sf"/>
</dbReference>
<dbReference type="AlphaFoldDB" id="A0A2H6KFI6"/>
<dbReference type="PANTHER" id="PTHR48034">
    <property type="entry name" value="TRANSFORMER-2 SEX-DETERMINING PROTEIN-RELATED"/>
    <property type="match status" value="1"/>
</dbReference>
<dbReference type="SUPFAM" id="SSF54928">
    <property type="entry name" value="RNA-binding domain, RBD"/>
    <property type="match status" value="1"/>
</dbReference>
<feature type="region of interest" description="Disordered" evidence="2">
    <location>
        <begin position="86"/>
        <end position="223"/>
    </location>
</feature>
<keyword evidence="1" id="KW-0694">RNA-binding</keyword>
<dbReference type="InterPro" id="IPR050441">
    <property type="entry name" value="RBM"/>
</dbReference>
<evidence type="ECO:0000313" key="4">
    <source>
        <dbReference type="EMBL" id="GBE61758.1"/>
    </source>
</evidence>
<gene>
    <name evidence="4" type="ORF">BOVATA_032510</name>
</gene>
<keyword evidence="5" id="KW-1185">Reference proteome</keyword>
<comment type="caution">
    <text evidence="4">The sequence shown here is derived from an EMBL/GenBank/DDBJ whole genome shotgun (WGS) entry which is preliminary data.</text>
</comment>
<dbReference type="GeneID" id="39875528"/>
<dbReference type="EMBL" id="BDSA01000003">
    <property type="protein sequence ID" value="GBE61758.1"/>
    <property type="molecule type" value="Genomic_DNA"/>
</dbReference>
<dbReference type="Proteomes" id="UP000236319">
    <property type="component" value="Unassembled WGS sequence"/>
</dbReference>
<dbReference type="InterPro" id="IPR000504">
    <property type="entry name" value="RRM_dom"/>
</dbReference>
<dbReference type="OrthoDB" id="439808at2759"/>
<feature type="compositionally biased region" description="Low complexity" evidence="2">
    <location>
        <begin position="141"/>
        <end position="151"/>
    </location>
</feature>
<name>A0A2H6KFI6_9APIC</name>
<evidence type="ECO:0000313" key="5">
    <source>
        <dbReference type="Proteomes" id="UP000236319"/>
    </source>
</evidence>
<feature type="compositionally biased region" description="Basic and acidic residues" evidence="2">
    <location>
        <begin position="152"/>
        <end position="168"/>
    </location>
</feature>
<reference evidence="4 5" key="1">
    <citation type="journal article" date="2017" name="BMC Genomics">
        <title>Whole-genome assembly of Babesia ovata and comparative genomics between closely related pathogens.</title>
        <authorList>
            <person name="Yamagishi J."/>
            <person name="Asada M."/>
            <person name="Hakimi H."/>
            <person name="Tanaka T.Q."/>
            <person name="Sugimoto C."/>
            <person name="Kawazu S."/>
        </authorList>
    </citation>
    <scope>NUCLEOTIDE SEQUENCE [LARGE SCALE GENOMIC DNA]</scope>
    <source>
        <strain evidence="4 5">Miyake</strain>
    </source>
</reference>
<evidence type="ECO:0000259" key="3">
    <source>
        <dbReference type="PROSITE" id="PS50102"/>
    </source>
</evidence>